<proteinExistence type="predicted"/>
<dbReference type="PROSITE" id="PS50011">
    <property type="entry name" value="PROTEIN_KINASE_DOM"/>
    <property type="match status" value="1"/>
</dbReference>
<feature type="domain" description="Protein kinase" evidence="2">
    <location>
        <begin position="19"/>
        <end position="135"/>
    </location>
</feature>
<dbReference type="InterPro" id="IPR000719">
    <property type="entry name" value="Prot_kinase_dom"/>
</dbReference>
<name>A0A4P9YVU3_9FUNG</name>
<organism evidence="3 4">
    <name type="scientific">Syncephalis pseudoplumigaleata</name>
    <dbReference type="NCBI Taxonomy" id="1712513"/>
    <lineage>
        <taxon>Eukaryota</taxon>
        <taxon>Fungi</taxon>
        <taxon>Fungi incertae sedis</taxon>
        <taxon>Zoopagomycota</taxon>
        <taxon>Zoopagomycotina</taxon>
        <taxon>Zoopagomycetes</taxon>
        <taxon>Zoopagales</taxon>
        <taxon>Piptocephalidaceae</taxon>
        <taxon>Syncephalis</taxon>
    </lineage>
</organism>
<dbReference type="PANTHER" id="PTHR24348">
    <property type="entry name" value="SERINE/THREONINE-PROTEIN KINASE UNC-51-RELATED"/>
    <property type="match status" value="1"/>
</dbReference>
<dbReference type="GO" id="GO:0005524">
    <property type="term" value="F:ATP binding"/>
    <property type="evidence" value="ECO:0007669"/>
    <property type="project" value="InterPro"/>
</dbReference>
<dbReference type="GO" id="GO:0005737">
    <property type="term" value="C:cytoplasm"/>
    <property type="evidence" value="ECO:0007669"/>
    <property type="project" value="TreeGrafter"/>
</dbReference>
<dbReference type="InterPro" id="IPR045269">
    <property type="entry name" value="Atg1-like"/>
</dbReference>
<evidence type="ECO:0000313" key="4">
    <source>
        <dbReference type="Proteomes" id="UP000278143"/>
    </source>
</evidence>
<dbReference type="AlphaFoldDB" id="A0A4P9YVU3"/>
<feature type="compositionally biased region" description="Basic and acidic residues" evidence="1">
    <location>
        <begin position="122"/>
        <end position="135"/>
    </location>
</feature>
<sequence>MLTYAVSTPPSSSRVVGHYALGKESGSGAYGRVFKGASRKAGQAVAVKEARRCAEGVKEWALMTTVAGHPHIVRAIALDERRTHVFYVLEFAHDGDLLLNGHFPLAVGGPPRTVEGTQRSRCTKEVQDGKRPRLG</sequence>
<evidence type="ECO:0000259" key="2">
    <source>
        <dbReference type="PROSITE" id="PS50011"/>
    </source>
</evidence>
<dbReference type="Pfam" id="PF00069">
    <property type="entry name" value="Pkinase"/>
    <property type="match status" value="1"/>
</dbReference>
<evidence type="ECO:0000256" key="1">
    <source>
        <dbReference type="SAM" id="MobiDB-lite"/>
    </source>
</evidence>
<gene>
    <name evidence="3" type="ORF">SYNPS1DRAFT_30040</name>
</gene>
<protein>
    <recommendedName>
        <fullName evidence="2">Protein kinase domain-containing protein</fullName>
    </recommendedName>
</protein>
<dbReference type="Proteomes" id="UP000278143">
    <property type="component" value="Unassembled WGS sequence"/>
</dbReference>
<accession>A0A4P9YVU3</accession>
<dbReference type="GO" id="GO:0010506">
    <property type="term" value="P:regulation of autophagy"/>
    <property type="evidence" value="ECO:0007669"/>
    <property type="project" value="InterPro"/>
</dbReference>
<evidence type="ECO:0000313" key="3">
    <source>
        <dbReference type="EMBL" id="RKP24193.1"/>
    </source>
</evidence>
<dbReference type="Gene3D" id="1.10.510.10">
    <property type="entry name" value="Transferase(Phosphotransferase) domain 1"/>
    <property type="match status" value="1"/>
</dbReference>
<dbReference type="InterPro" id="IPR011009">
    <property type="entry name" value="Kinase-like_dom_sf"/>
</dbReference>
<keyword evidence="4" id="KW-1185">Reference proteome</keyword>
<dbReference type="GO" id="GO:0004674">
    <property type="term" value="F:protein serine/threonine kinase activity"/>
    <property type="evidence" value="ECO:0007669"/>
    <property type="project" value="InterPro"/>
</dbReference>
<dbReference type="SUPFAM" id="SSF56112">
    <property type="entry name" value="Protein kinase-like (PK-like)"/>
    <property type="match status" value="1"/>
</dbReference>
<feature type="region of interest" description="Disordered" evidence="1">
    <location>
        <begin position="110"/>
        <end position="135"/>
    </location>
</feature>
<reference evidence="4" key="1">
    <citation type="journal article" date="2018" name="Nat. Microbiol.">
        <title>Leveraging single-cell genomics to expand the fungal tree of life.</title>
        <authorList>
            <person name="Ahrendt S.R."/>
            <person name="Quandt C.A."/>
            <person name="Ciobanu D."/>
            <person name="Clum A."/>
            <person name="Salamov A."/>
            <person name="Andreopoulos B."/>
            <person name="Cheng J.F."/>
            <person name="Woyke T."/>
            <person name="Pelin A."/>
            <person name="Henrissat B."/>
            <person name="Reynolds N.K."/>
            <person name="Benny G.L."/>
            <person name="Smith M.E."/>
            <person name="James T.Y."/>
            <person name="Grigoriev I.V."/>
        </authorList>
    </citation>
    <scope>NUCLEOTIDE SEQUENCE [LARGE SCALE GENOMIC DNA]</scope>
    <source>
        <strain evidence="4">Benny S71-1</strain>
    </source>
</reference>
<dbReference type="EMBL" id="KZ990390">
    <property type="protein sequence ID" value="RKP24193.1"/>
    <property type="molecule type" value="Genomic_DNA"/>
</dbReference>